<dbReference type="NCBIfam" id="TIGR01764">
    <property type="entry name" value="excise"/>
    <property type="match status" value="1"/>
</dbReference>
<sequence>MANAQAAIDTVLDEHDAALAQAAQRCLMAALDHSRADTIRLIAKGEDQAEAVVELPPKVLRFMADLLGVMAQRQPVAVLPQKLELSTQEVANMLNVSRPYVVKEIEAGHLPCRKVGRHRRVLFEDMIAYQQKSRSESDAALQALADQAQELGLGY</sequence>
<evidence type="ECO:0000313" key="3">
    <source>
        <dbReference type="Proteomes" id="UP000244930"/>
    </source>
</evidence>
<proteinExistence type="predicted"/>
<dbReference type="InterPro" id="IPR010093">
    <property type="entry name" value="SinI_DNA-bd"/>
</dbReference>
<keyword evidence="3" id="KW-1185">Reference proteome</keyword>
<dbReference type="Proteomes" id="UP000244930">
    <property type="component" value="Chromosome"/>
</dbReference>
<dbReference type="KEGG" id="acom:CEW83_14240"/>
<protein>
    <recommendedName>
        <fullName evidence="1">Helix-turn-helix domain-containing protein</fullName>
    </recommendedName>
</protein>
<dbReference type="EMBL" id="CP022187">
    <property type="protein sequence ID" value="AWI76230.1"/>
    <property type="molecule type" value="Genomic_DNA"/>
</dbReference>
<dbReference type="AlphaFoldDB" id="A0A2U8GRW9"/>
<dbReference type="InterPro" id="IPR041657">
    <property type="entry name" value="HTH_17"/>
</dbReference>
<feature type="domain" description="Helix-turn-helix" evidence="1">
    <location>
        <begin position="85"/>
        <end position="132"/>
    </location>
</feature>
<organism evidence="2 3">
    <name type="scientific">Parazoarcus communis</name>
    <dbReference type="NCBI Taxonomy" id="41977"/>
    <lineage>
        <taxon>Bacteria</taxon>
        <taxon>Pseudomonadati</taxon>
        <taxon>Pseudomonadota</taxon>
        <taxon>Betaproteobacteria</taxon>
        <taxon>Rhodocyclales</taxon>
        <taxon>Zoogloeaceae</taxon>
        <taxon>Parazoarcus</taxon>
    </lineage>
</organism>
<reference evidence="2 3" key="1">
    <citation type="submission" date="2017-06" db="EMBL/GenBank/DDBJ databases">
        <title>Azoarcus.</title>
        <authorList>
            <person name="Woo J.-H."/>
            <person name="Kim H.-S."/>
        </authorList>
    </citation>
    <scope>NUCLEOTIDE SEQUENCE [LARGE SCALE GENOMIC DNA]</scope>
    <source>
        <strain evidence="2 3">TSPY31</strain>
    </source>
</reference>
<accession>A0A2U8GRW9</accession>
<gene>
    <name evidence="2" type="ORF">CEW83_14240</name>
</gene>
<dbReference type="GO" id="GO:0003677">
    <property type="term" value="F:DNA binding"/>
    <property type="evidence" value="ECO:0007669"/>
    <property type="project" value="InterPro"/>
</dbReference>
<name>A0A2U8GRW9_9RHOO</name>
<evidence type="ECO:0000259" key="1">
    <source>
        <dbReference type="Pfam" id="PF12728"/>
    </source>
</evidence>
<dbReference type="RefSeq" id="WP_108949932.1">
    <property type="nucleotide sequence ID" value="NZ_CP022187.1"/>
</dbReference>
<dbReference type="Pfam" id="PF12728">
    <property type="entry name" value="HTH_17"/>
    <property type="match status" value="1"/>
</dbReference>
<evidence type="ECO:0000313" key="2">
    <source>
        <dbReference type="EMBL" id="AWI76230.1"/>
    </source>
</evidence>